<feature type="transmembrane region" description="Helical" evidence="2">
    <location>
        <begin position="20"/>
        <end position="41"/>
    </location>
</feature>
<dbReference type="Pfam" id="PF08592">
    <property type="entry name" value="Anthrone_oxy"/>
    <property type="match status" value="1"/>
</dbReference>
<dbReference type="InterPro" id="IPR013901">
    <property type="entry name" value="Anthrone_oxy"/>
</dbReference>
<comment type="similarity">
    <text evidence="1">Belongs to the RutC family.</text>
</comment>
<dbReference type="InterPro" id="IPR006175">
    <property type="entry name" value="YjgF/YER057c/UK114"/>
</dbReference>
<dbReference type="GO" id="GO:0005829">
    <property type="term" value="C:cytosol"/>
    <property type="evidence" value="ECO:0007669"/>
    <property type="project" value="TreeGrafter"/>
</dbReference>
<proteinExistence type="inferred from homology"/>
<dbReference type="PROSITE" id="PS01094">
    <property type="entry name" value="UPF0076"/>
    <property type="match status" value="1"/>
</dbReference>
<dbReference type="FunFam" id="3.30.1330.40:FF:000001">
    <property type="entry name" value="L-PSP family endoribonuclease"/>
    <property type="match status" value="1"/>
</dbReference>
<dbReference type="Pfam" id="PF01042">
    <property type="entry name" value="Ribonuc_L-PSP"/>
    <property type="match status" value="1"/>
</dbReference>
<dbReference type="CDD" id="cd00448">
    <property type="entry name" value="YjgF_YER057c_UK114_family"/>
    <property type="match status" value="1"/>
</dbReference>
<gene>
    <name evidence="3" type="ORF">FGG08_004445</name>
</gene>
<protein>
    <recommendedName>
        <fullName evidence="5">YjgF-like protein</fullName>
    </recommendedName>
</protein>
<accession>A0A9P8L2H9</accession>
<dbReference type="GO" id="GO:0019239">
    <property type="term" value="F:deaminase activity"/>
    <property type="evidence" value="ECO:0007669"/>
    <property type="project" value="TreeGrafter"/>
</dbReference>
<dbReference type="InterPro" id="IPR006056">
    <property type="entry name" value="RidA"/>
</dbReference>
<reference evidence="3" key="1">
    <citation type="submission" date="2021-03" db="EMBL/GenBank/DDBJ databases">
        <title>Comparative genomics and phylogenomic investigation of the class Geoglossomycetes provide insights into ecological specialization and systematics.</title>
        <authorList>
            <person name="Melie T."/>
            <person name="Pirro S."/>
            <person name="Miller A.N."/>
            <person name="Quandt A."/>
        </authorList>
    </citation>
    <scope>NUCLEOTIDE SEQUENCE</scope>
    <source>
        <strain evidence="3">GBOQ0MN5Z8</strain>
    </source>
</reference>
<keyword evidence="2" id="KW-0472">Membrane</keyword>
<evidence type="ECO:0008006" key="5">
    <source>
        <dbReference type="Google" id="ProtNLM"/>
    </source>
</evidence>
<dbReference type="EMBL" id="JAGHQL010000090">
    <property type="protein sequence ID" value="KAH0538996.1"/>
    <property type="molecule type" value="Genomic_DNA"/>
</dbReference>
<evidence type="ECO:0000313" key="4">
    <source>
        <dbReference type="Proteomes" id="UP000698800"/>
    </source>
</evidence>
<dbReference type="PANTHER" id="PTHR11803:SF58">
    <property type="entry name" value="PROTEIN HMF1-RELATED"/>
    <property type="match status" value="1"/>
</dbReference>
<dbReference type="AlphaFoldDB" id="A0A9P8L2H9"/>
<dbReference type="InterPro" id="IPR035959">
    <property type="entry name" value="RutC-like_sf"/>
</dbReference>
<dbReference type="OrthoDB" id="3750842at2759"/>
<keyword evidence="4" id="KW-1185">Reference proteome</keyword>
<keyword evidence="2" id="KW-1133">Transmembrane helix</keyword>
<dbReference type="Gene3D" id="3.30.1330.40">
    <property type="entry name" value="RutC-like"/>
    <property type="match status" value="1"/>
</dbReference>
<comment type="caution">
    <text evidence="3">The sequence shown here is derived from an EMBL/GenBank/DDBJ whole genome shotgun (WGS) entry which is preliminary data.</text>
</comment>
<dbReference type="Proteomes" id="UP000698800">
    <property type="component" value="Unassembled WGS sequence"/>
</dbReference>
<feature type="transmembrane region" description="Helical" evidence="2">
    <location>
        <begin position="90"/>
        <end position="109"/>
    </location>
</feature>
<organism evidence="3 4">
    <name type="scientific">Glutinoglossum americanum</name>
    <dbReference type="NCBI Taxonomy" id="1670608"/>
    <lineage>
        <taxon>Eukaryota</taxon>
        <taxon>Fungi</taxon>
        <taxon>Dikarya</taxon>
        <taxon>Ascomycota</taxon>
        <taxon>Pezizomycotina</taxon>
        <taxon>Geoglossomycetes</taxon>
        <taxon>Geoglossales</taxon>
        <taxon>Geoglossaceae</taxon>
        <taxon>Glutinoglossum</taxon>
    </lineage>
</organism>
<dbReference type="NCBIfam" id="TIGR00004">
    <property type="entry name" value="Rid family detoxifying hydrolase"/>
    <property type="match status" value="1"/>
</dbReference>
<keyword evidence="2" id="KW-0812">Transmembrane</keyword>
<dbReference type="PANTHER" id="PTHR11803">
    <property type="entry name" value="2-IMINOBUTANOATE/2-IMINOPROPANOATE DEAMINASE RIDA"/>
    <property type="match status" value="1"/>
</dbReference>
<sequence>MVDINYIRVAQTLGITSSAVLAGSLFSISFSTVPSLLLAPAPLLQQQWEAIYQHGKTVGPRVALFSAVNLLFVAYKRYDSGGFGGGEGPWQAYGAAAVITMMIAPYTVVLMRDVNDKLLAAGRRLGKRTEIGIAEEEGVKNCGALCMLFRSQTKKKTKDINLSPTTQSQATSAPPFVFVSGQVPADAAGKLVEGTIAEKTEACINNIKAILAAAGSSIDKVVKTTVFLADMASFAEMNAEYEKHFTGKPARSCVAAKQLPMGVPVEIECIALV</sequence>
<dbReference type="SUPFAM" id="SSF55298">
    <property type="entry name" value="YjgF-like"/>
    <property type="match status" value="1"/>
</dbReference>
<evidence type="ECO:0000313" key="3">
    <source>
        <dbReference type="EMBL" id="KAH0538996.1"/>
    </source>
</evidence>
<dbReference type="InterPro" id="IPR019897">
    <property type="entry name" value="RidA_CS"/>
</dbReference>
<dbReference type="GO" id="GO:0005739">
    <property type="term" value="C:mitochondrion"/>
    <property type="evidence" value="ECO:0007669"/>
    <property type="project" value="TreeGrafter"/>
</dbReference>
<evidence type="ECO:0000256" key="2">
    <source>
        <dbReference type="SAM" id="Phobius"/>
    </source>
</evidence>
<name>A0A9P8L2H9_9PEZI</name>
<evidence type="ECO:0000256" key="1">
    <source>
        <dbReference type="ARBA" id="ARBA00010552"/>
    </source>
</evidence>